<dbReference type="SUPFAM" id="SSF53335">
    <property type="entry name" value="S-adenosyl-L-methionine-dependent methyltransferases"/>
    <property type="match status" value="1"/>
</dbReference>
<protein>
    <submittedName>
        <fullName evidence="2">Class I SAM-dependent methyltransferase</fullName>
    </submittedName>
</protein>
<feature type="domain" description="Methyltransferase type 12" evidence="1">
    <location>
        <begin position="67"/>
        <end position="166"/>
    </location>
</feature>
<dbReference type="Gene3D" id="3.40.50.150">
    <property type="entry name" value="Vaccinia Virus protein VP39"/>
    <property type="match status" value="1"/>
</dbReference>
<dbReference type="InterPro" id="IPR013217">
    <property type="entry name" value="Methyltransf_12"/>
</dbReference>
<dbReference type="Proteomes" id="UP000305282">
    <property type="component" value="Unassembled WGS sequence"/>
</dbReference>
<dbReference type="GO" id="GO:0032259">
    <property type="term" value="P:methylation"/>
    <property type="evidence" value="ECO:0007669"/>
    <property type="project" value="UniProtKB-KW"/>
</dbReference>
<dbReference type="PIRSF" id="PIRSF011491">
    <property type="entry name" value="Mtase_YbcY_prd"/>
    <property type="match status" value="1"/>
</dbReference>
<gene>
    <name evidence="2" type="ORF">E7Y31_17010</name>
</gene>
<keyword evidence="2" id="KW-0489">Methyltransferase</keyword>
<proteinExistence type="predicted"/>
<dbReference type="InterPro" id="IPR016584">
    <property type="entry name" value="MeTrfase_VrtF"/>
</dbReference>
<evidence type="ECO:0000313" key="3">
    <source>
        <dbReference type="Proteomes" id="UP000305282"/>
    </source>
</evidence>
<keyword evidence="3" id="KW-1185">Reference proteome</keyword>
<dbReference type="AlphaFoldDB" id="A0A4S5E3S3"/>
<evidence type="ECO:0000313" key="2">
    <source>
        <dbReference type="EMBL" id="THJ66111.1"/>
    </source>
</evidence>
<dbReference type="EMBL" id="SSXH01000497">
    <property type="protein sequence ID" value="THJ66111.1"/>
    <property type="molecule type" value="Genomic_DNA"/>
</dbReference>
<dbReference type="CDD" id="cd02440">
    <property type="entry name" value="AdoMet_MTases"/>
    <property type="match status" value="1"/>
</dbReference>
<dbReference type="GO" id="GO:0008168">
    <property type="term" value="F:methyltransferase activity"/>
    <property type="evidence" value="ECO:0007669"/>
    <property type="project" value="UniProtKB-KW"/>
</dbReference>
<accession>A0A4S5E3S3</accession>
<reference evidence="2 3" key="1">
    <citation type="submission" date="2019-04" db="EMBL/GenBank/DDBJ databases">
        <title>Draft genome sequences for three unisolated Alnus-infective Frankia Sp+ strains, AgTrS, AiOr and AvVan, the first sequenced Frankia strains able to sporulate in-planta.</title>
        <authorList>
            <person name="Bethencourt L."/>
            <person name="Vautrin F."/>
            <person name="Taib N."/>
            <person name="Dubost A."/>
            <person name="Castro-Garcia L."/>
            <person name="Imbaud O."/>
            <person name="Abrouk D."/>
            <person name="Fournier P."/>
            <person name="Briolay J."/>
            <person name="Nguyen A."/>
            <person name="Normand P."/>
            <person name="Fernandez M.P."/>
            <person name="Brochier-Armanet C."/>
            <person name="Herrera-Belaroussi A."/>
        </authorList>
    </citation>
    <scope>NUCLEOTIDE SEQUENCE [LARGE SCALE GENOMIC DNA]</scope>
    <source>
        <strain evidence="2 3">AvVan</strain>
    </source>
</reference>
<dbReference type="OrthoDB" id="507855at2"/>
<evidence type="ECO:0000259" key="1">
    <source>
        <dbReference type="Pfam" id="PF08242"/>
    </source>
</evidence>
<name>A0A4S5E3S3_9ACTN</name>
<organism evidence="2 3">
    <name type="scientific">Candidatus Frankia alpina</name>
    <dbReference type="NCBI Taxonomy" id="2699483"/>
    <lineage>
        <taxon>Bacteria</taxon>
        <taxon>Bacillati</taxon>
        <taxon>Actinomycetota</taxon>
        <taxon>Actinomycetes</taxon>
        <taxon>Frankiales</taxon>
        <taxon>Frankiaceae</taxon>
        <taxon>Frankia</taxon>
    </lineage>
</organism>
<keyword evidence="2" id="KW-0808">Transferase</keyword>
<comment type="caution">
    <text evidence="2">The sequence shown here is derived from an EMBL/GenBank/DDBJ whole genome shotgun (WGS) entry which is preliminary data.</text>
</comment>
<dbReference type="Pfam" id="PF08242">
    <property type="entry name" value="Methyltransf_12"/>
    <property type="match status" value="1"/>
</dbReference>
<dbReference type="InterPro" id="IPR029063">
    <property type="entry name" value="SAM-dependent_MTases_sf"/>
</dbReference>
<sequence length="239" mass="25716">MTSTPRSHDSEVGDLSSDVLAGQAAYNRWVLAAYDIGVLGISNRFVWRCPTARLRQLYSDHLSARHLDVGVGTGYFLDKAQWPTPNPAVTLVDLNQSALHAASTRISRFAPRTAVRNALEPVGKLPGAPFDSVSVNYLLHCLPGDLETKTGQLLASIRPTMAPHAVLFGSTILADAATLSKPARTLLNFYNRKGVFHNINDHVEALDQTLGAAFANHQVELIGGVATFVASNPNPPNQA</sequence>